<dbReference type="OrthoDB" id="337322at2759"/>
<dbReference type="VEuPathDB" id="CryptoDB:cubi_01171"/>
<sequence length="745" mass="87084">MNGVNIYLKNLVLLVFSFLYIFIHESQVAAIHSGNHLLNELNDIYSPCDLKNSPFTDCVSLNPRKIGRKRGKEIRIHSSLLYMANYKMEKVILKKPVKFHALKISQSLDEYENNYEYHQNEIEADIIEDKLMGSEDINDDEGKIMQYLYEKAKFSGMPKLIDSNWENTGWIVMGYYEGISLQEFYQTVYKDIDDIKVQNDHQFQDRMILKKGIIYKELHEYIKNKLNTKEVHMQSEKGEEISYEKKKPTDTLDYLELNGDYKRNSWFFNLLISQYNAISQVYLELLNKGVIHCNPSPSSIMIKKGKLGIHPSEIIFVDYSQSIKWNIETSQIFYSDVKQSCIPDLKPILAFLLADFGVYIPMSSIDITFFGEISLAPINIISKMDDSTVSGQCVDYNNLIKEYYNSNFNCKDLLADYTLKHYHSINCDTPLPFNPALPYHFKLFHFCQKTCQVCNKECEGLISLMNTELYEESFKDGKNNILKDSFVERLFRACKPNTDLLSIEKLSNYWLNNDYWGKMNLIDGSLNNDDLGADKIDNSVLGCKWCIVHQNILKSILIYYELPQIILYPNIDLFIGNINILIDSHQLIQNNFRNYLINMNIDIFHDILSGNISEKEYLGQKKSFIARFKDIQFRKTVNSYLLIGGDIGKIRMNNVNPNPNFGFPELSLRVEFRENIPSGLLYYKILEKDYLLINIKIIKQAFVRYMYKGFSSRYRQRILEMLNTYSLRLLPNSLRIFPIFETNLQ</sequence>
<evidence type="ECO:0008006" key="4">
    <source>
        <dbReference type="Google" id="ProtNLM"/>
    </source>
</evidence>
<gene>
    <name evidence="2" type="ORF">cubi_01171</name>
</gene>
<dbReference type="EMBL" id="LRBP01000012">
    <property type="protein sequence ID" value="OII74327.1"/>
    <property type="molecule type" value="Genomic_DNA"/>
</dbReference>
<keyword evidence="1" id="KW-0732">Signal</keyword>
<evidence type="ECO:0000313" key="2">
    <source>
        <dbReference type="EMBL" id="OII74327.1"/>
    </source>
</evidence>
<feature type="signal peptide" evidence="1">
    <location>
        <begin position="1"/>
        <end position="30"/>
    </location>
</feature>
<reference evidence="2 3" key="1">
    <citation type="submission" date="2016-10" db="EMBL/GenBank/DDBJ databases">
        <title>Reductive evolution of mitochondrial metabolism and differential evolution of invasion-related proteins in Cryptosporidium.</title>
        <authorList>
            <person name="Liu S."/>
            <person name="Roellig D.M."/>
            <person name="Guo Y."/>
            <person name="Li N."/>
            <person name="Frace M.A."/>
            <person name="Tang K."/>
            <person name="Zhang L."/>
            <person name="Feng Y."/>
            <person name="Xiao L."/>
        </authorList>
    </citation>
    <scope>NUCLEOTIDE SEQUENCE [LARGE SCALE GENOMIC DNA]</scope>
    <source>
        <strain evidence="2">39726</strain>
    </source>
</reference>
<dbReference type="Proteomes" id="UP000186176">
    <property type="component" value="Unassembled WGS sequence"/>
</dbReference>
<comment type="caution">
    <text evidence="2">The sequence shown here is derived from an EMBL/GenBank/DDBJ whole genome shotgun (WGS) entry which is preliminary data.</text>
</comment>
<dbReference type="AlphaFoldDB" id="A0A1J4MJY1"/>
<accession>A0A1J4MJY1</accession>
<feature type="chain" id="PRO_5013017984" description="Protein kinase domain-containing protein" evidence="1">
    <location>
        <begin position="31"/>
        <end position="745"/>
    </location>
</feature>
<protein>
    <recommendedName>
        <fullName evidence="4">Protein kinase domain-containing protein</fullName>
    </recommendedName>
</protein>
<organism evidence="2 3">
    <name type="scientific">Cryptosporidium ubiquitum</name>
    <dbReference type="NCBI Taxonomy" id="857276"/>
    <lineage>
        <taxon>Eukaryota</taxon>
        <taxon>Sar</taxon>
        <taxon>Alveolata</taxon>
        <taxon>Apicomplexa</taxon>
        <taxon>Conoidasida</taxon>
        <taxon>Coccidia</taxon>
        <taxon>Eucoccidiorida</taxon>
        <taxon>Eimeriorina</taxon>
        <taxon>Cryptosporidiidae</taxon>
        <taxon>Cryptosporidium</taxon>
    </lineage>
</organism>
<proteinExistence type="predicted"/>
<evidence type="ECO:0000313" key="3">
    <source>
        <dbReference type="Proteomes" id="UP000186176"/>
    </source>
</evidence>
<evidence type="ECO:0000256" key="1">
    <source>
        <dbReference type="SAM" id="SignalP"/>
    </source>
</evidence>
<dbReference type="RefSeq" id="XP_028875520.1">
    <property type="nucleotide sequence ID" value="XM_029018183.1"/>
</dbReference>
<name>A0A1J4MJY1_9CRYT</name>
<keyword evidence="3" id="KW-1185">Reference proteome</keyword>
<dbReference type="GeneID" id="39977962"/>